<comment type="subcellular location">
    <subcellularLocation>
        <location evidence="1">Membrane</location>
    </subcellularLocation>
</comment>
<evidence type="ECO:0000256" key="2">
    <source>
        <dbReference type="ARBA" id="ARBA00009074"/>
    </source>
</evidence>
<gene>
    <name evidence="7" type="ORF">EJB05_38006</name>
</gene>
<feature type="non-terminal residue" evidence="7">
    <location>
        <position position="1"/>
    </location>
</feature>
<dbReference type="OrthoDB" id="776561at2759"/>
<comment type="similarity">
    <text evidence="2">Belongs to the UPF0496 family.</text>
</comment>
<reference evidence="7 8" key="1">
    <citation type="journal article" date="2019" name="Sci. Rep.">
        <title>A high-quality genome of Eragrostis curvula grass provides insights into Poaceae evolution and supports new strategies to enhance forage quality.</title>
        <authorList>
            <person name="Carballo J."/>
            <person name="Santos B.A.C.M."/>
            <person name="Zappacosta D."/>
            <person name="Garbus I."/>
            <person name="Selva J.P."/>
            <person name="Gallo C.A."/>
            <person name="Diaz A."/>
            <person name="Albertini E."/>
            <person name="Caccamo M."/>
            <person name="Echenique V."/>
        </authorList>
    </citation>
    <scope>NUCLEOTIDE SEQUENCE [LARGE SCALE GENOMIC DNA]</scope>
    <source>
        <strain evidence="8">cv. Victoria</strain>
        <tissue evidence="7">Leaf</tissue>
    </source>
</reference>
<evidence type="ECO:0000256" key="1">
    <source>
        <dbReference type="ARBA" id="ARBA00004370"/>
    </source>
</evidence>
<protein>
    <submittedName>
        <fullName evidence="7">Uncharacterized protein</fullName>
    </submittedName>
</protein>
<dbReference type="AlphaFoldDB" id="A0A5J9TV49"/>
<keyword evidence="3 6" id="KW-0812">Transmembrane</keyword>
<evidence type="ECO:0000256" key="5">
    <source>
        <dbReference type="ARBA" id="ARBA00023136"/>
    </source>
</evidence>
<dbReference type="Pfam" id="PF05055">
    <property type="entry name" value="DUF677"/>
    <property type="match status" value="1"/>
</dbReference>
<evidence type="ECO:0000313" key="8">
    <source>
        <dbReference type="Proteomes" id="UP000324897"/>
    </source>
</evidence>
<keyword evidence="8" id="KW-1185">Reference proteome</keyword>
<dbReference type="EMBL" id="RWGY01000031">
    <property type="protein sequence ID" value="TVU14531.1"/>
    <property type="molecule type" value="Genomic_DNA"/>
</dbReference>
<comment type="caution">
    <text evidence="7">The sequence shown here is derived from an EMBL/GenBank/DDBJ whole genome shotgun (WGS) entry which is preliminary data.</text>
</comment>
<sequence length="330" mass="36288">MSTHTRGVALDIEKEYNNTLCLKSNARFLSKDQQCEEGMEAFLQTQQELSHPVLRDLAMHGRTSSEIELAMAGYFDASAEASEMCVELLRNIKSAQSNYQSMDSFLASMSEDGAASTSAGVPLALNPFCTTRSNYRKIHDKYSSMFRSIRSSHRKVARKLKIVKAVKKLLKIGLVVACGAAAVAAVAAAAHLMFFGLMVGPAAAGLCPIALRKRITTKTKKSGKAASLLRLREQLDTAAKGTYVLGNELDTVSQLVKRLSDGIERENGMAQWCVERASEGSSMMEMVSELKRSHSSSRRLVEELEEQVCLCLATMHRARVLVIQEICKQE</sequence>
<evidence type="ECO:0000256" key="3">
    <source>
        <dbReference type="ARBA" id="ARBA00022692"/>
    </source>
</evidence>
<feature type="transmembrane region" description="Helical" evidence="6">
    <location>
        <begin position="193"/>
        <end position="211"/>
    </location>
</feature>
<feature type="transmembrane region" description="Helical" evidence="6">
    <location>
        <begin position="169"/>
        <end position="187"/>
    </location>
</feature>
<dbReference type="GO" id="GO:0016020">
    <property type="term" value="C:membrane"/>
    <property type="evidence" value="ECO:0007669"/>
    <property type="project" value="UniProtKB-SubCell"/>
</dbReference>
<evidence type="ECO:0000256" key="4">
    <source>
        <dbReference type="ARBA" id="ARBA00022989"/>
    </source>
</evidence>
<dbReference type="InterPro" id="IPR007749">
    <property type="entry name" value="DUF677"/>
</dbReference>
<evidence type="ECO:0000313" key="7">
    <source>
        <dbReference type="EMBL" id="TVU14531.1"/>
    </source>
</evidence>
<dbReference type="Proteomes" id="UP000324897">
    <property type="component" value="Unassembled WGS sequence"/>
</dbReference>
<dbReference type="PANTHER" id="PTHR31113">
    <property type="entry name" value="UPF0496 PROTEIN 3-RELATED"/>
    <property type="match status" value="1"/>
</dbReference>
<organism evidence="7 8">
    <name type="scientific">Eragrostis curvula</name>
    <name type="common">weeping love grass</name>
    <dbReference type="NCBI Taxonomy" id="38414"/>
    <lineage>
        <taxon>Eukaryota</taxon>
        <taxon>Viridiplantae</taxon>
        <taxon>Streptophyta</taxon>
        <taxon>Embryophyta</taxon>
        <taxon>Tracheophyta</taxon>
        <taxon>Spermatophyta</taxon>
        <taxon>Magnoliopsida</taxon>
        <taxon>Liliopsida</taxon>
        <taxon>Poales</taxon>
        <taxon>Poaceae</taxon>
        <taxon>PACMAD clade</taxon>
        <taxon>Chloridoideae</taxon>
        <taxon>Eragrostideae</taxon>
        <taxon>Eragrostidinae</taxon>
        <taxon>Eragrostis</taxon>
    </lineage>
</organism>
<keyword evidence="5 6" id="KW-0472">Membrane</keyword>
<name>A0A5J9TV49_9POAL</name>
<keyword evidence="4 6" id="KW-1133">Transmembrane helix</keyword>
<proteinExistence type="inferred from homology"/>
<evidence type="ECO:0000256" key="6">
    <source>
        <dbReference type="SAM" id="Phobius"/>
    </source>
</evidence>
<accession>A0A5J9TV49</accession>
<dbReference type="PANTHER" id="PTHR31113:SF2">
    <property type="entry name" value="OS04G0423200 PROTEIN"/>
    <property type="match status" value="1"/>
</dbReference>
<dbReference type="Gramene" id="TVU14531">
    <property type="protein sequence ID" value="TVU14531"/>
    <property type="gene ID" value="EJB05_38006"/>
</dbReference>